<dbReference type="Proteomes" id="UP001153365">
    <property type="component" value="Unassembled WGS sequence"/>
</dbReference>
<dbReference type="AlphaFoldDB" id="A0AAV0BUG8"/>
<gene>
    <name evidence="5" type="ORF">PPACK8108_LOCUS24890</name>
</gene>
<keyword evidence="2" id="KW-0560">Oxidoreductase</keyword>
<dbReference type="PRINTS" id="PR00463">
    <property type="entry name" value="EP450I"/>
</dbReference>
<dbReference type="InterPro" id="IPR001128">
    <property type="entry name" value="Cyt_P450"/>
</dbReference>
<feature type="coiled-coil region" evidence="4">
    <location>
        <begin position="341"/>
        <end position="368"/>
    </location>
</feature>
<comment type="caution">
    <text evidence="5">The sequence shown here is derived from an EMBL/GenBank/DDBJ whole genome shotgun (WGS) entry which is preliminary data.</text>
</comment>
<dbReference type="PANTHER" id="PTHR24305:SF166">
    <property type="entry name" value="CYTOCHROME P450 12A4, MITOCHONDRIAL-RELATED"/>
    <property type="match status" value="1"/>
</dbReference>
<proteinExistence type="inferred from homology"/>
<reference evidence="5" key="1">
    <citation type="submission" date="2022-06" db="EMBL/GenBank/DDBJ databases">
        <authorList>
            <consortium name="SYNGENTA / RWTH Aachen University"/>
        </authorList>
    </citation>
    <scope>NUCLEOTIDE SEQUENCE</scope>
</reference>
<name>A0AAV0BUG8_PHAPC</name>
<accession>A0AAV0BUG8</accession>
<dbReference type="InterPro" id="IPR036396">
    <property type="entry name" value="Cyt_P450_sf"/>
</dbReference>
<sequence length="540" mass="60267">MLDLIAFIFAPVLAIFYYLARMRSPRSSISVLPGPPSTSVFFGNLLEIFKHEIGAPHEKWFAEYGPAICFRVWGGATRLATIDPKALDHILLKHSYAYPKPDFLRRILTKTLGEAILSSEGVDHKRQRSLLNPAFSPEHLRAMTPMIYKVAYQLNEKLHESVVKVASGSKGNAVIDVLPWLNRATFDIIGLASFGYNFDALGKDGKRELANALLQLSRTGETIFTSGALKTNFYILKNGFPLLRLFKSEKEKVIAHSKMVINRETAKALDIARKQGENLEPPNDILSLLIQNRTSEKSQWEEMDNTELMNQLATFIFAGHETMGSTVTWCLWCLATHPQAQAKLRAELNEANKKINKATGQLSREDLNALPYLDAVFREGTRLFPIVFFTLRAASHDDQIPLSKPIRAKSGEWINHIPISAGQEMAIPILSYNRSKEVFGNNSNEFVPERWLSGEVNSPAGTGEWGGSLTFLTGPRTCIAYQLILLEAKVLLYTLITKFKFEERDQGGGPEIERRGPLLLKPGIKNGSGGATMPLRVSII</sequence>
<dbReference type="PANTHER" id="PTHR24305">
    <property type="entry name" value="CYTOCHROME P450"/>
    <property type="match status" value="1"/>
</dbReference>
<organism evidence="5 6">
    <name type="scientific">Phakopsora pachyrhizi</name>
    <name type="common">Asian soybean rust disease fungus</name>
    <dbReference type="NCBI Taxonomy" id="170000"/>
    <lineage>
        <taxon>Eukaryota</taxon>
        <taxon>Fungi</taxon>
        <taxon>Dikarya</taxon>
        <taxon>Basidiomycota</taxon>
        <taxon>Pucciniomycotina</taxon>
        <taxon>Pucciniomycetes</taxon>
        <taxon>Pucciniales</taxon>
        <taxon>Phakopsoraceae</taxon>
        <taxon>Phakopsora</taxon>
    </lineage>
</organism>
<evidence type="ECO:0000256" key="4">
    <source>
        <dbReference type="SAM" id="Coils"/>
    </source>
</evidence>
<dbReference type="EMBL" id="CALTRL010006128">
    <property type="protein sequence ID" value="CAH7689754.1"/>
    <property type="molecule type" value="Genomic_DNA"/>
</dbReference>
<keyword evidence="3" id="KW-0349">Heme</keyword>
<evidence type="ECO:0000256" key="2">
    <source>
        <dbReference type="ARBA" id="ARBA00023002"/>
    </source>
</evidence>
<dbReference type="PRINTS" id="PR00385">
    <property type="entry name" value="P450"/>
</dbReference>
<protein>
    <submittedName>
        <fullName evidence="5">Cytochrome P450 monooxygenase</fullName>
    </submittedName>
</protein>
<dbReference type="Pfam" id="PF00067">
    <property type="entry name" value="p450"/>
    <property type="match status" value="1"/>
</dbReference>
<evidence type="ECO:0000313" key="6">
    <source>
        <dbReference type="Proteomes" id="UP001153365"/>
    </source>
</evidence>
<dbReference type="InterPro" id="IPR050121">
    <property type="entry name" value="Cytochrome_P450_monoxygenase"/>
</dbReference>
<comment type="cofactor">
    <cofactor evidence="3">
        <name>heme</name>
        <dbReference type="ChEBI" id="CHEBI:30413"/>
    </cofactor>
</comment>
<dbReference type="GO" id="GO:0004497">
    <property type="term" value="F:monooxygenase activity"/>
    <property type="evidence" value="ECO:0007669"/>
    <property type="project" value="UniProtKB-KW"/>
</dbReference>
<keyword evidence="5" id="KW-0503">Monooxygenase</keyword>
<dbReference type="GO" id="GO:0016705">
    <property type="term" value="F:oxidoreductase activity, acting on paired donors, with incorporation or reduction of molecular oxygen"/>
    <property type="evidence" value="ECO:0007669"/>
    <property type="project" value="InterPro"/>
</dbReference>
<dbReference type="GO" id="GO:0020037">
    <property type="term" value="F:heme binding"/>
    <property type="evidence" value="ECO:0007669"/>
    <property type="project" value="InterPro"/>
</dbReference>
<keyword evidence="6" id="KW-1185">Reference proteome</keyword>
<keyword evidence="4" id="KW-0175">Coiled coil</keyword>
<evidence type="ECO:0000256" key="1">
    <source>
        <dbReference type="ARBA" id="ARBA00010617"/>
    </source>
</evidence>
<dbReference type="InterPro" id="IPR002401">
    <property type="entry name" value="Cyt_P450_E_grp-I"/>
</dbReference>
<dbReference type="GO" id="GO:0005506">
    <property type="term" value="F:iron ion binding"/>
    <property type="evidence" value="ECO:0007669"/>
    <property type="project" value="InterPro"/>
</dbReference>
<keyword evidence="3" id="KW-0479">Metal-binding</keyword>
<evidence type="ECO:0000313" key="5">
    <source>
        <dbReference type="EMBL" id="CAH7689754.1"/>
    </source>
</evidence>
<keyword evidence="3" id="KW-0408">Iron</keyword>
<dbReference type="Gene3D" id="1.10.630.10">
    <property type="entry name" value="Cytochrome P450"/>
    <property type="match status" value="1"/>
</dbReference>
<comment type="similarity">
    <text evidence="1">Belongs to the cytochrome P450 family.</text>
</comment>
<evidence type="ECO:0000256" key="3">
    <source>
        <dbReference type="PIRSR" id="PIRSR602401-1"/>
    </source>
</evidence>
<dbReference type="SUPFAM" id="SSF48264">
    <property type="entry name" value="Cytochrome P450"/>
    <property type="match status" value="1"/>
</dbReference>
<feature type="binding site" description="axial binding residue" evidence="3">
    <location>
        <position position="478"/>
    </location>
    <ligand>
        <name>heme</name>
        <dbReference type="ChEBI" id="CHEBI:30413"/>
    </ligand>
    <ligandPart>
        <name>Fe</name>
        <dbReference type="ChEBI" id="CHEBI:18248"/>
    </ligandPart>
</feature>